<evidence type="ECO:0000313" key="1">
    <source>
        <dbReference type="EMBL" id="QAT90361.1"/>
    </source>
</evidence>
<dbReference type="EMBL" id="MH717816">
    <property type="protein sequence ID" value="QAT90361.1"/>
    <property type="molecule type" value="Genomic_DNA"/>
</dbReference>
<proteinExistence type="predicted"/>
<organism evidence="1 2">
    <name type="scientific">Spodoptera exempta nucleopolyhedrovirus</name>
    <dbReference type="NCBI Taxonomy" id="1242863"/>
    <lineage>
        <taxon>Viruses</taxon>
        <taxon>Viruses incertae sedis</taxon>
        <taxon>Naldaviricetes</taxon>
        <taxon>Lefavirales</taxon>
        <taxon>Baculoviridae</taxon>
        <taxon>Alphabaculovirus</taxon>
        <taxon>Alphabaculovirus spexemptae</taxon>
    </lineage>
</organism>
<dbReference type="GO" id="GO:0019028">
    <property type="term" value="C:viral capsid"/>
    <property type="evidence" value="ECO:0007669"/>
    <property type="project" value="InterPro"/>
</dbReference>
<dbReference type="RefSeq" id="YP_010086493.1">
    <property type="nucleotide sequence ID" value="NC_055455.1"/>
</dbReference>
<gene>
    <name evidence="1" type="primary">vp39</name>
</gene>
<dbReference type="GO" id="GO:0005198">
    <property type="term" value="F:structural molecule activity"/>
    <property type="evidence" value="ECO:0007669"/>
    <property type="project" value="InterPro"/>
</dbReference>
<dbReference type="InterPro" id="IPR007589">
    <property type="entry name" value="Baculo_VP39"/>
</dbReference>
<sequence>MALAPFSSITSRRNNYCVFGAVRPLDPCRTYGSECSSDASFDDGWYICDKHASMKFKIEKMAMPIPDSEGNTFYRTIGRSLVSDKAEGNDRVLIPTANNYETVMNVQAMSLPEQLVCHMIYNNKAKQEQVCQMLQMNQTYQADIIKMIESVYSNTMNVLALTDPQRYCSRVSQNSERVYGAKDENDIADQVVKQMPGFLNNLINKCVAPETMTIESQTLEFRNCPTCRIDESGLVADVKLYNPIEPKHQRGYNENYLVIDNVFKFRGNARALQKSLERYDQYPIWVPLFLGSEIVITAKNLKPSNPTVAIPSPTYAPIPPTPAATAVPTTLAI</sequence>
<protein>
    <submittedName>
        <fullName evidence="1">VP39</fullName>
    </submittedName>
</protein>
<name>A0A410S7R5_9ABAC</name>
<dbReference type="Pfam" id="PF04501">
    <property type="entry name" value="Baculo_VP39"/>
    <property type="match status" value="1"/>
</dbReference>
<accession>A0A410S7R5</accession>
<keyword evidence="2" id="KW-1185">Reference proteome</keyword>
<dbReference type="GeneID" id="65101679"/>
<dbReference type="KEGG" id="vg:65101679"/>
<reference evidence="1 2" key="1">
    <citation type="submission" date="2018-08" db="EMBL/GenBank/DDBJ databases">
        <title>Sequence analysis of the African armyworm, Spodoptera exempta nucleopolyhedrovirus.</title>
        <authorList>
            <person name="Escasa S.R."/>
            <person name="Mowery J.D."/>
            <person name="Bauchan G.R."/>
            <person name="Harrison R.L."/>
            <person name="Cory J.S."/>
        </authorList>
    </citation>
    <scope>NUCLEOTIDE SEQUENCE [LARGE SCALE GENOMIC DNA]</scope>
    <source>
        <strain evidence="1 2">244.1</strain>
    </source>
</reference>
<evidence type="ECO:0000313" key="2">
    <source>
        <dbReference type="Proteomes" id="UP000503509"/>
    </source>
</evidence>
<dbReference type="Proteomes" id="UP000503509">
    <property type="component" value="Genome"/>
</dbReference>